<feature type="non-terminal residue" evidence="2">
    <location>
        <position position="1"/>
    </location>
</feature>
<sequence length="117" mass="13135">RVQLSPSNGYPPPLTRSAKVGEDVKSYNQAEPTSHERAELAERAVRYFVGTVFKGRSPTTLHDDDLTDAMSDLICDLMHYANQQGLDAEYMLMRAKMNYGLEVSDEPVLDERNVVSL</sequence>
<comment type="caution">
    <text evidence="2">The sequence shown here is derived from an EMBL/GenBank/DDBJ whole genome shotgun (WGS) entry which is preliminary data.</text>
</comment>
<organism evidence="2 3">
    <name type="scientific">Aeromonas caviae</name>
    <name type="common">Aeromonas punctata</name>
    <dbReference type="NCBI Taxonomy" id="648"/>
    <lineage>
        <taxon>Bacteria</taxon>
        <taxon>Pseudomonadati</taxon>
        <taxon>Pseudomonadota</taxon>
        <taxon>Gammaproteobacteria</taxon>
        <taxon>Aeromonadales</taxon>
        <taxon>Aeromonadaceae</taxon>
        <taxon>Aeromonas</taxon>
    </lineage>
</organism>
<accession>A0AAW9F3P8</accession>
<evidence type="ECO:0000313" key="3">
    <source>
        <dbReference type="Proteomes" id="UP001277183"/>
    </source>
</evidence>
<name>A0AAW9F3P8_AERCA</name>
<feature type="region of interest" description="Disordered" evidence="1">
    <location>
        <begin position="1"/>
        <end position="35"/>
    </location>
</feature>
<proteinExistence type="predicted"/>
<gene>
    <name evidence="2" type="ORF">SJS77_20015</name>
</gene>
<dbReference type="RefSeq" id="WP_319886859.1">
    <property type="nucleotide sequence ID" value="NZ_JAWZVU010000163.1"/>
</dbReference>
<protein>
    <submittedName>
        <fullName evidence="2">Uncharacterized protein</fullName>
    </submittedName>
</protein>
<dbReference type="AlphaFoldDB" id="A0AAW9F3P8"/>
<evidence type="ECO:0000256" key="1">
    <source>
        <dbReference type="SAM" id="MobiDB-lite"/>
    </source>
</evidence>
<dbReference type="EMBL" id="JAWZVU010000163">
    <property type="protein sequence ID" value="MDX7722699.1"/>
    <property type="molecule type" value="Genomic_DNA"/>
</dbReference>
<evidence type="ECO:0000313" key="2">
    <source>
        <dbReference type="EMBL" id="MDX7722699.1"/>
    </source>
</evidence>
<dbReference type="Proteomes" id="UP001277183">
    <property type="component" value="Unassembled WGS sequence"/>
</dbReference>
<reference evidence="2" key="1">
    <citation type="submission" date="2023-11" db="EMBL/GenBank/DDBJ databases">
        <title>WGS of Aeromonas in Northern Israel.</title>
        <authorList>
            <person name="Hershko Y."/>
        </authorList>
    </citation>
    <scope>NUCLEOTIDE SEQUENCE</scope>
    <source>
        <strain evidence="2">77416</strain>
    </source>
</reference>